<proteinExistence type="predicted"/>
<protein>
    <submittedName>
        <fullName evidence="1">Uncharacterized protein</fullName>
    </submittedName>
</protein>
<dbReference type="RefSeq" id="WP_066076028.1">
    <property type="nucleotide sequence ID" value="NZ_CP181246.1"/>
</dbReference>
<evidence type="ECO:0000313" key="2">
    <source>
        <dbReference type="Proteomes" id="UP000254651"/>
    </source>
</evidence>
<accession>A0A378UFL0</accession>
<gene>
    <name evidence="1" type="ORF">NCTC10295_00273</name>
</gene>
<dbReference type="Proteomes" id="UP000254651">
    <property type="component" value="Unassembled WGS sequence"/>
</dbReference>
<dbReference type="EMBL" id="UGQS01000001">
    <property type="protein sequence ID" value="STZ75533.1"/>
    <property type="molecule type" value="Genomic_DNA"/>
</dbReference>
<dbReference type="AlphaFoldDB" id="A0A378UFL0"/>
<evidence type="ECO:0000313" key="1">
    <source>
        <dbReference type="EMBL" id="STZ75533.1"/>
    </source>
</evidence>
<sequence length="160" mass="17682">MRKAADIKATSLDHAIALTKQYAKANRMPSKVMADLMGVELKTYYRWLLENSIPLNRIAQFEALAGCHYVSEYLCIMGGNRVVINIPRGRKGSARNMAAVNTQAADALAKLAKWYEDGSGVDETIEALSNLLAVLAYQRENLKLAQTPELCFGGQDEDDE</sequence>
<name>A0A378UFL0_BERDE</name>
<keyword evidence="2" id="KW-1185">Reference proteome</keyword>
<reference evidence="1 2" key="1">
    <citation type="submission" date="2018-06" db="EMBL/GenBank/DDBJ databases">
        <authorList>
            <consortium name="Pathogen Informatics"/>
            <person name="Doyle S."/>
        </authorList>
    </citation>
    <scope>NUCLEOTIDE SEQUENCE [LARGE SCALE GENOMIC DNA]</scope>
    <source>
        <strain evidence="1 2">NCTC10295</strain>
    </source>
</reference>
<organism evidence="1 2">
    <name type="scientific">Bergeriella denitrificans</name>
    <name type="common">Neisseria denitrificans</name>
    <dbReference type="NCBI Taxonomy" id="494"/>
    <lineage>
        <taxon>Bacteria</taxon>
        <taxon>Pseudomonadati</taxon>
        <taxon>Pseudomonadota</taxon>
        <taxon>Betaproteobacteria</taxon>
        <taxon>Neisseriales</taxon>
        <taxon>Neisseriaceae</taxon>
        <taxon>Bergeriella</taxon>
    </lineage>
</organism>